<accession>A4Y399</accession>
<organism evidence="1">
    <name type="scientific">Shewanella putrefaciens (strain CN-32 / ATCC BAA-453)</name>
    <dbReference type="NCBI Taxonomy" id="319224"/>
    <lineage>
        <taxon>Bacteria</taxon>
        <taxon>Pseudomonadati</taxon>
        <taxon>Pseudomonadota</taxon>
        <taxon>Gammaproteobacteria</taxon>
        <taxon>Alteromonadales</taxon>
        <taxon>Shewanellaceae</taxon>
        <taxon>Shewanella</taxon>
    </lineage>
</organism>
<protein>
    <submittedName>
        <fullName evidence="1">Uncharacterized protein</fullName>
    </submittedName>
</protein>
<dbReference type="HOGENOM" id="CLU_2556396_0_0_6"/>
<name>A4Y399_SHEPC</name>
<proteinExistence type="predicted"/>
<reference evidence="1" key="1">
    <citation type="submission" date="2007-04" db="EMBL/GenBank/DDBJ databases">
        <title>Complete sequence of Shewanella putrefaciens CN-32.</title>
        <authorList>
            <consortium name="US DOE Joint Genome Institute"/>
            <person name="Copeland A."/>
            <person name="Lucas S."/>
            <person name="Lapidus A."/>
            <person name="Barry K."/>
            <person name="Detter J.C."/>
            <person name="Glavina del Rio T."/>
            <person name="Hammon N."/>
            <person name="Israni S."/>
            <person name="Dalin E."/>
            <person name="Tice H."/>
            <person name="Pitluck S."/>
            <person name="Chain P."/>
            <person name="Malfatti S."/>
            <person name="Shin M."/>
            <person name="Vergez L."/>
            <person name="Schmutz J."/>
            <person name="Larimer F."/>
            <person name="Land M."/>
            <person name="Hauser L."/>
            <person name="Kyrpides N."/>
            <person name="Mikhailova N."/>
            <person name="Romine M.F."/>
            <person name="Fredrickson J."/>
            <person name="Tiedje J."/>
            <person name="Richardson P."/>
        </authorList>
    </citation>
    <scope>NUCLEOTIDE SEQUENCE [LARGE SCALE GENOMIC DNA]</scope>
    <source>
        <strain evidence="1">CN-32</strain>
    </source>
</reference>
<gene>
    <name evidence="1" type="ordered locus">Sputcn32_0702</name>
</gene>
<dbReference type="AlphaFoldDB" id="A4Y399"/>
<dbReference type="KEGG" id="spc:Sputcn32_0702"/>
<sequence>MKTPIRETELGFCFWRLLRQSDWLSLLNIVLRFRLILDWLIQAETRGKSKSWGFTPHPIKRGATAIPSWISLAALSEVICIS</sequence>
<evidence type="ECO:0000313" key="1">
    <source>
        <dbReference type="EMBL" id="ABP74432.1"/>
    </source>
</evidence>
<dbReference type="EMBL" id="CP000681">
    <property type="protein sequence ID" value="ABP74432.1"/>
    <property type="molecule type" value="Genomic_DNA"/>
</dbReference>